<dbReference type="AlphaFoldDB" id="A0A9P8C4I2"/>
<dbReference type="InterPro" id="IPR000182">
    <property type="entry name" value="GNAT_dom"/>
</dbReference>
<dbReference type="InterPro" id="IPR016181">
    <property type="entry name" value="Acyl_CoA_acyltransferase"/>
</dbReference>
<evidence type="ECO:0000313" key="3">
    <source>
        <dbReference type="Proteomes" id="UP000824998"/>
    </source>
</evidence>
<dbReference type="Proteomes" id="UP000824998">
    <property type="component" value="Unassembled WGS sequence"/>
</dbReference>
<reference evidence="2" key="1">
    <citation type="journal article" date="2021" name="IMA Fungus">
        <title>Genomic characterization of three marine fungi, including Emericellopsis atlantica sp. nov. with signatures of a generalist lifestyle and marine biomass degradation.</title>
        <authorList>
            <person name="Hagestad O.C."/>
            <person name="Hou L."/>
            <person name="Andersen J.H."/>
            <person name="Hansen E.H."/>
            <person name="Altermark B."/>
            <person name="Li C."/>
            <person name="Kuhnert E."/>
            <person name="Cox R.J."/>
            <person name="Crous P.W."/>
            <person name="Spatafora J.W."/>
            <person name="Lail K."/>
            <person name="Amirebrahimi M."/>
            <person name="Lipzen A."/>
            <person name="Pangilinan J."/>
            <person name="Andreopoulos W."/>
            <person name="Hayes R.D."/>
            <person name="Ng V."/>
            <person name="Grigoriev I.V."/>
            <person name="Jackson S.A."/>
            <person name="Sutton T.D.S."/>
            <person name="Dobson A.D.W."/>
            <person name="Rama T."/>
        </authorList>
    </citation>
    <scope>NUCLEOTIDE SEQUENCE</scope>
    <source>
        <strain evidence="2">TRa018bII</strain>
    </source>
</reference>
<dbReference type="Gene3D" id="3.40.630.30">
    <property type="match status" value="1"/>
</dbReference>
<comment type="caution">
    <text evidence="2">The sequence shown here is derived from an EMBL/GenBank/DDBJ whole genome shotgun (WGS) entry which is preliminary data.</text>
</comment>
<dbReference type="OrthoDB" id="4072826at2759"/>
<dbReference type="SUPFAM" id="SSF55729">
    <property type="entry name" value="Acyl-CoA N-acyltransferases (Nat)"/>
    <property type="match status" value="1"/>
</dbReference>
<accession>A0A9P8C4I2</accession>
<dbReference type="InterPro" id="IPR051531">
    <property type="entry name" value="N-acetyltransferase"/>
</dbReference>
<keyword evidence="3" id="KW-1185">Reference proteome</keyword>
<protein>
    <submittedName>
        <fullName evidence="2">Acyl-CoA N-acyltransferase</fullName>
    </submittedName>
</protein>
<proteinExistence type="predicted"/>
<feature type="domain" description="N-acetyltransferase" evidence="1">
    <location>
        <begin position="9"/>
        <end position="163"/>
    </location>
</feature>
<sequence length="211" mass="24191">MSYPIETPRLWLQPMTVEEHLDDFWELWTDPKALMWTSQGIQESKEAALELMLKVLPNEENPNIDKFALLLRPVAENPMPYTNAQGKPKMVGMVGTNRMSDHGLETGYCMNIKYWGRGYAGEAFAAFLKYYWTLPNRTEFSLVAKVDLDNIPSQKILTRVGAKRGEILKDFYARFIDGGKKRDIECWYLERPGTVASEKETGAVFEVSEIP</sequence>
<gene>
    <name evidence="2" type="ORF">BJ875DRAFT_96930</name>
</gene>
<organism evidence="2 3">
    <name type="scientific">Amylocarpus encephaloides</name>
    <dbReference type="NCBI Taxonomy" id="45428"/>
    <lineage>
        <taxon>Eukaryota</taxon>
        <taxon>Fungi</taxon>
        <taxon>Dikarya</taxon>
        <taxon>Ascomycota</taxon>
        <taxon>Pezizomycotina</taxon>
        <taxon>Leotiomycetes</taxon>
        <taxon>Helotiales</taxon>
        <taxon>Helotiales incertae sedis</taxon>
        <taxon>Amylocarpus</taxon>
    </lineage>
</organism>
<evidence type="ECO:0000259" key="1">
    <source>
        <dbReference type="Pfam" id="PF13302"/>
    </source>
</evidence>
<dbReference type="PANTHER" id="PTHR43792:SF1">
    <property type="entry name" value="N-ACETYLTRANSFERASE DOMAIN-CONTAINING PROTEIN"/>
    <property type="match status" value="1"/>
</dbReference>
<evidence type="ECO:0000313" key="2">
    <source>
        <dbReference type="EMBL" id="KAG9232051.1"/>
    </source>
</evidence>
<dbReference type="GO" id="GO:0016747">
    <property type="term" value="F:acyltransferase activity, transferring groups other than amino-acyl groups"/>
    <property type="evidence" value="ECO:0007669"/>
    <property type="project" value="InterPro"/>
</dbReference>
<dbReference type="Pfam" id="PF13302">
    <property type="entry name" value="Acetyltransf_3"/>
    <property type="match status" value="1"/>
</dbReference>
<name>A0A9P8C4I2_9HELO</name>
<dbReference type="PANTHER" id="PTHR43792">
    <property type="entry name" value="GNAT FAMILY, PUTATIVE (AFU_ORTHOLOGUE AFUA_3G00765)-RELATED-RELATED"/>
    <property type="match status" value="1"/>
</dbReference>
<dbReference type="EMBL" id="MU251567">
    <property type="protein sequence ID" value="KAG9232051.1"/>
    <property type="molecule type" value="Genomic_DNA"/>
</dbReference>